<dbReference type="InterPro" id="IPR013740">
    <property type="entry name" value="Redoxin"/>
</dbReference>
<dbReference type="InterPro" id="IPR050553">
    <property type="entry name" value="Thioredoxin_ResA/DsbE_sf"/>
</dbReference>
<comment type="subcellular location">
    <subcellularLocation>
        <location evidence="1">Cell envelope</location>
    </subcellularLocation>
</comment>
<keyword evidence="6" id="KW-0472">Membrane</keyword>
<keyword evidence="5" id="KW-0676">Redox-active center</keyword>
<evidence type="ECO:0000256" key="1">
    <source>
        <dbReference type="ARBA" id="ARBA00004196"/>
    </source>
</evidence>
<evidence type="ECO:0000259" key="7">
    <source>
        <dbReference type="PROSITE" id="PS51352"/>
    </source>
</evidence>
<evidence type="ECO:0000256" key="2">
    <source>
        <dbReference type="ARBA" id="ARBA00007758"/>
    </source>
</evidence>
<dbReference type="PANTHER" id="PTHR42852:SF6">
    <property type="entry name" value="THIOL:DISULFIDE INTERCHANGE PROTEIN DSBE"/>
    <property type="match status" value="1"/>
</dbReference>
<reference evidence="8" key="1">
    <citation type="submission" date="2021-05" db="EMBL/GenBank/DDBJ databases">
        <authorList>
            <person name="Sun Q."/>
            <person name="Inoue M."/>
        </authorList>
    </citation>
    <scope>NUCLEOTIDE SEQUENCE</scope>
    <source>
        <strain evidence="8">VKM B-3255</strain>
    </source>
</reference>
<feature type="domain" description="Thioredoxin" evidence="7">
    <location>
        <begin position="43"/>
        <end position="188"/>
    </location>
</feature>
<evidence type="ECO:0000256" key="3">
    <source>
        <dbReference type="ARBA" id="ARBA00022748"/>
    </source>
</evidence>
<evidence type="ECO:0000313" key="8">
    <source>
        <dbReference type="EMBL" id="MBS9478232.1"/>
    </source>
</evidence>
<dbReference type="EMBL" id="JAHCQH010000018">
    <property type="protein sequence ID" value="MBS9478232.1"/>
    <property type="molecule type" value="Genomic_DNA"/>
</dbReference>
<dbReference type="Gene3D" id="3.40.30.10">
    <property type="entry name" value="Glutaredoxin"/>
    <property type="match status" value="1"/>
</dbReference>
<dbReference type="PROSITE" id="PS51352">
    <property type="entry name" value="THIOREDOXIN_2"/>
    <property type="match status" value="1"/>
</dbReference>
<dbReference type="InterPro" id="IPR017937">
    <property type="entry name" value="Thioredoxin_CS"/>
</dbReference>
<dbReference type="SUPFAM" id="SSF52833">
    <property type="entry name" value="Thioredoxin-like"/>
    <property type="match status" value="1"/>
</dbReference>
<sequence length="201" mass="21421">MPDAPRPGRRRLLVLLPLVLFLALAALFYGRLFSGDPSRVPSALLGRAAPTLALAPLDGLTRDGTPVPGLTTAALAGEVTVLNVFASWCVPCRDEHPFLVQLSQMKGFRLVGLNYKDDAENARRFLGRFGNPYSAVGVDPNGRAAIDWGVYGVPETFVVGRDGRILYKYIGPIDAEGLTARLIPEIEKAMAANGAPAAPAP</sequence>
<evidence type="ECO:0000256" key="4">
    <source>
        <dbReference type="ARBA" id="ARBA00023157"/>
    </source>
</evidence>
<dbReference type="NCBIfam" id="TIGR00385">
    <property type="entry name" value="dsbE"/>
    <property type="match status" value="1"/>
</dbReference>
<name>A0ABS5RAU0_9HYPH</name>
<organism evidence="8 9">
    <name type="scientific">Ancylobacter radicis</name>
    <dbReference type="NCBI Taxonomy" id="2836179"/>
    <lineage>
        <taxon>Bacteria</taxon>
        <taxon>Pseudomonadati</taxon>
        <taxon>Pseudomonadota</taxon>
        <taxon>Alphaproteobacteria</taxon>
        <taxon>Hyphomicrobiales</taxon>
        <taxon>Xanthobacteraceae</taxon>
        <taxon>Ancylobacter</taxon>
    </lineage>
</organism>
<dbReference type="InterPro" id="IPR036249">
    <property type="entry name" value="Thioredoxin-like_sf"/>
</dbReference>
<dbReference type="PROSITE" id="PS00194">
    <property type="entry name" value="THIOREDOXIN_1"/>
    <property type="match status" value="1"/>
</dbReference>
<evidence type="ECO:0000256" key="6">
    <source>
        <dbReference type="SAM" id="Phobius"/>
    </source>
</evidence>
<comment type="similarity">
    <text evidence="2">Belongs to the thioredoxin family. DsbE subfamily.</text>
</comment>
<dbReference type="InterPro" id="IPR013766">
    <property type="entry name" value="Thioredoxin_domain"/>
</dbReference>
<evidence type="ECO:0000313" key="9">
    <source>
        <dbReference type="Proteomes" id="UP001166585"/>
    </source>
</evidence>
<dbReference type="PANTHER" id="PTHR42852">
    <property type="entry name" value="THIOL:DISULFIDE INTERCHANGE PROTEIN DSBE"/>
    <property type="match status" value="1"/>
</dbReference>
<accession>A0ABS5RAU0</accession>
<proteinExistence type="inferred from homology"/>
<keyword evidence="4" id="KW-1015">Disulfide bond</keyword>
<keyword evidence="6" id="KW-1133">Transmembrane helix</keyword>
<keyword evidence="6" id="KW-0812">Transmembrane</keyword>
<dbReference type="CDD" id="cd03010">
    <property type="entry name" value="TlpA_like_DsbE"/>
    <property type="match status" value="1"/>
</dbReference>
<protein>
    <submittedName>
        <fullName evidence="8">DsbE family thiol:disulfide interchange protein</fullName>
    </submittedName>
</protein>
<evidence type="ECO:0000256" key="5">
    <source>
        <dbReference type="ARBA" id="ARBA00023284"/>
    </source>
</evidence>
<keyword evidence="9" id="KW-1185">Reference proteome</keyword>
<comment type="caution">
    <text evidence="8">The sequence shown here is derived from an EMBL/GenBank/DDBJ whole genome shotgun (WGS) entry which is preliminary data.</text>
</comment>
<dbReference type="Proteomes" id="UP001166585">
    <property type="component" value="Unassembled WGS sequence"/>
</dbReference>
<dbReference type="Pfam" id="PF08534">
    <property type="entry name" value="Redoxin"/>
    <property type="match status" value="1"/>
</dbReference>
<feature type="transmembrane region" description="Helical" evidence="6">
    <location>
        <begin position="12"/>
        <end position="32"/>
    </location>
</feature>
<dbReference type="InterPro" id="IPR004799">
    <property type="entry name" value="Periplasmic_diS_OxRdtase_DsbE"/>
</dbReference>
<gene>
    <name evidence="8" type="ORF">KIP89_14045</name>
</gene>
<keyword evidence="3" id="KW-0201">Cytochrome c-type biogenesis</keyword>